<comment type="caution">
    <text evidence="1">The sequence shown here is derived from an EMBL/GenBank/DDBJ whole genome shotgun (WGS) entry which is preliminary data.</text>
</comment>
<protein>
    <submittedName>
        <fullName evidence="1">BatD protein</fullName>
    </submittedName>
</protein>
<dbReference type="InterPro" id="IPR025738">
    <property type="entry name" value="BatD"/>
</dbReference>
<dbReference type="PANTHER" id="PTHR40940:SF2">
    <property type="entry name" value="BATD"/>
    <property type="match status" value="1"/>
</dbReference>
<name>J9GAK0_9ZZZZ</name>
<proteinExistence type="predicted"/>
<dbReference type="Pfam" id="PF13584">
    <property type="entry name" value="BatD"/>
    <property type="match status" value="1"/>
</dbReference>
<sequence>MPVLCCWSLLAAAQHSIEVKAPSVFNMAEGNFKVEFRINSLQVEQLSLASSPDFEVYSGPVKSVYSSTVSINGKRTSEEATIVTYILAPNKVGKLKLATFTAVVGGKKLQSPTTEINVMKDNGSQPSAGTSGAVPSASQGVSVKATASRKKVYEQQGVFLKYKYYAVPQVQLVGAGVQQKPDFKGVMSQDVPLKGIFVDIERINNQPVVTGTVMQMMVFPQQTGKVVIPGVTFNFDVEQRRISEDPFDAFFNGALSTVSSINRTSNDVELEVMPLPQPQPALFSGAVGQFTVKG</sequence>
<dbReference type="AlphaFoldDB" id="J9GAK0"/>
<organism evidence="1">
    <name type="scientific">gut metagenome</name>
    <dbReference type="NCBI Taxonomy" id="749906"/>
    <lineage>
        <taxon>unclassified sequences</taxon>
        <taxon>metagenomes</taxon>
        <taxon>organismal metagenomes</taxon>
    </lineage>
</organism>
<reference evidence="1" key="1">
    <citation type="journal article" date="2012" name="PLoS ONE">
        <title>Gene sets for utilization of primary and secondary nutrition supplies in the distal gut of endangered iberian lynx.</title>
        <authorList>
            <person name="Alcaide M."/>
            <person name="Messina E."/>
            <person name="Richter M."/>
            <person name="Bargiela R."/>
            <person name="Peplies J."/>
            <person name="Huws S.A."/>
            <person name="Newbold C.J."/>
            <person name="Golyshin P.N."/>
            <person name="Simon M.A."/>
            <person name="Lopez G."/>
            <person name="Yakimov M.M."/>
            <person name="Ferrer M."/>
        </authorList>
    </citation>
    <scope>NUCLEOTIDE SEQUENCE</scope>
</reference>
<evidence type="ECO:0000313" key="1">
    <source>
        <dbReference type="EMBL" id="EJX03869.1"/>
    </source>
</evidence>
<dbReference type="EMBL" id="AMCI01002001">
    <property type="protein sequence ID" value="EJX03869.1"/>
    <property type="molecule type" value="Genomic_DNA"/>
</dbReference>
<dbReference type="PANTHER" id="PTHR40940">
    <property type="entry name" value="PROTEIN BATD-RELATED"/>
    <property type="match status" value="1"/>
</dbReference>
<gene>
    <name evidence="1" type="ORF">EVA_08018</name>
</gene>
<feature type="non-terminal residue" evidence="1">
    <location>
        <position position="294"/>
    </location>
</feature>
<accession>J9GAK0</accession>